<dbReference type="EMBL" id="CALTRL010004252">
    <property type="protein sequence ID" value="CAH7682712.1"/>
    <property type="molecule type" value="Genomic_DNA"/>
</dbReference>
<name>A0AAV0B9X3_PHAPC</name>
<dbReference type="AlphaFoldDB" id="A0AAV0B9X3"/>
<dbReference type="Proteomes" id="UP001153365">
    <property type="component" value="Unassembled WGS sequence"/>
</dbReference>
<comment type="caution">
    <text evidence="2">The sequence shown here is derived from an EMBL/GenBank/DDBJ whole genome shotgun (WGS) entry which is preliminary data.</text>
</comment>
<evidence type="ECO:0000256" key="1">
    <source>
        <dbReference type="SAM" id="MobiDB-lite"/>
    </source>
</evidence>
<evidence type="ECO:0000313" key="2">
    <source>
        <dbReference type="EMBL" id="CAH7682712.1"/>
    </source>
</evidence>
<feature type="compositionally biased region" description="Acidic residues" evidence="1">
    <location>
        <begin position="1"/>
        <end position="22"/>
    </location>
</feature>
<keyword evidence="3" id="KW-1185">Reference proteome</keyword>
<gene>
    <name evidence="2" type="ORF">PPACK8108_LOCUS15800</name>
</gene>
<sequence>MPEEIYENDEDKDEDVDENGNDDNDRMAEASTSWSNKNPIAKDPMPMEPPEKDLDLLFQICTNLLRCRMCDRHDFLAAIQEVLLLTQKHSVAEAFLSSGVPAILLQSFSFKTESRGCLPYAAMLLCHTAESSAVKKSIMRKEIVHFVTSHSRHQQADLPSFCRHISPMAWRDWKTLMDCISGVCKLIPNAGTGGSWIIGLVEEKDQNKQEVSGKKTPGLKIPSQEVGAFEIQMDNTTPEKPFEDVSWKPAKILLFFFIQSFYMYLLALKKK</sequence>
<organism evidence="2 3">
    <name type="scientific">Phakopsora pachyrhizi</name>
    <name type="common">Asian soybean rust disease fungus</name>
    <dbReference type="NCBI Taxonomy" id="170000"/>
    <lineage>
        <taxon>Eukaryota</taxon>
        <taxon>Fungi</taxon>
        <taxon>Dikarya</taxon>
        <taxon>Basidiomycota</taxon>
        <taxon>Pucciniomycotina</taxon>
        <taxon>Pucciniomycetes</taxon>
        <taxon>Pucciniales</taxon>
        <taxon>Phakopsoraceae</taxon>
        <taxon>Phakopsora</taxon>
    </lineage>
</organism>
<proteinExistence type="predicted"/>
<evidence type="ECO:0000313" key="3">
    <source>
        <dbReference type="Proteomes" id="UP001153365"/>
    </source>
</evidence>
<feature type="region of interest" description="Disordered" evidence="1">
    <location>
        <begin position="1"/>
        <end position="48"/>
    </location>
</feature>
<reference evidence="2" key="1">
    <citation type="submission" date="2022-06" db="EMBL/GenBank/DDBJ databases">
        <authorList>
            <consortium name="SYNGENTA / RWTH Aachen University"/>
        </authorList>
    </citation>
    <scope>NUCLEOTIDE SEQUENCE</scope>
</reference>
<protein>
    <submittedName>
        <fullName evidence="2">Uncharacterized protein</fullName>
    </submittedName>
</protein>
<accession>A0AAV0B9X3</accession>